<dbReference type="EMBL" id="JYDI01000557">
    <property type="protein sequence ID" value="KRY44535.1"/>
    <property type="molecule type" value="Genomic_DNA"/>
</dbReference>
<protein>
    <submittedName>
        <fullName evidence="1">Uncharacterized protein</fullName>
    </submittedName>
</protein>
<dbReference type="AlphaFoldDB" id="A0A0V1C5Q3"/>
<evidence type="ECO:0000313" key="2">
    <source>
        <dbReference type="Proteomes" id="UP000054653"/>
    </source>
</evidence>
<accession>A0A0V1C5Q3</accession>
<comment type="caution">
    <text evidence="1">The sequence shown here is derived from an EMBL/GenBank/DDBJ whole genome shotgun (WGS) entry which is preliminary data.</text>
</comment>
<organism evidence="1 2">
    <name type="scientific">Trichinella britovi</name>
    <name type="common">Parasitic roundworm</name>
    <dbReference type="NCBI Taxonomy" id="45882"/>
    <lineage>
        <taxon>Eukaryota</taxon>
        <taxon>Metazoa</taxon>
        <taxon>Ecdysozoa</taxon>
        <taxon>Nematoda</taxon>
        <taxon>Enoplea</taxon>
        <taxon>Dorylaimia</taxon>
        <taxon>Trichinellida</taxon>
        <taxon>Trichinellidae</taxon>
        <taxon>Trichinella</taxon>
    </lineage>
</organism>
<proteinExistence type="predicted"/>
<sequence>MKSCRKSLSAVTSYLMPILQIEYQLSLSLRNEAKHQSKRCKFSTKVLYCLKIRDLVITDTGVNEKYTMKQEVKCCWA</sequence>
<name>A0A0V1C5Q3_TRIBR</name>
<reference evidence="1 2" key="1">
    <citation type="submission" date="2015-01" db="EMBL/GenBank/DDBJ databases">
        <title>Evolution of Trichinella species and genotypes.</title>
        <authorList>
            <person name="Korhonen P.K."/>
            <person name="Edoardo P."/>
            <person name="Giuseppe L.R."/>
            <person name="Gasser R.B."/>
        </authorList>
    </citation>
    <scope>NUCLEOTIDE SEQUENCE [LARGE SCALE GENOMIC DNA]</scope>
    <source>
        <strain evidence="1">ISS120</strain>
    </source>
</reference>
<gene>
    <name evidence="1" type="ORF">T03_11021</name>
</gene>
<evidence type="ECO:0000313" key="1">
    <source>
        <dbReference type="EMBL" id="KRY44535.1"/>
    </source>
</evidence>
<keyword evidence="2" id="KW-1185">Reference proteome</keyword>
<dbReference type="Proteomes" id="UP000054653">
    <property type="component" value="Unassembled WGS sequence"/>
</dbReference>